<keyword evidence="4" id="KW-1185">Reference proteome</keyword>
<reference evidence="1" key="3">
    <citation type="submission" date="2022-06" db="EMBL/GenBank/DDBJ databases">
        <title>Genomic Encyclopedia of Type Strains, Phase III (KMG-III): the genomes of soil and plant-associated and newly described type strains.</title>
        <authorList>
            <person name="Whitman W."/>
        </authorList>
    </citation>
    <scope>NUCLEOTIDE SEQUENCE</scope>
    <source>
        <strain evidence="1">CPCC 202695</strain>
    </source>
</reference>
<sequence>MPSARNVALAVVVPLTAGIAALQWLGRTSGSTATERRARLPGDEVVDDPQIVATHAATLPAAPERIWPWLVQVGWHRGGWYTPRWVDALLFPDNWPSASRIHAEFQELAVGDVIPDGTPETMCGFTVREVEAADHLLLESTTHLPLSWRQRDLARLHWTWSFRLTPVDGGRATRLVFRWRARTAPWWLTLGAHLFIVPADFVMSRGMLRGLRRRVGRPSDVP</sequence>
<evidence type="ECO:0000313" key="1">
    <source>
        <dbReference type="EMBL" id="MCP2365952.1"/>
    </source>
</evidence>
<accession>A0A1H1VJJ5</accession>
<proteinExistence type="predicted"/>
<protein>
    <submittedName>
        <fullName evidence="2">Proline iminopeptidase</fullName>
    </submittedName>
</protein>
<evidence type="ECO:0000313" key="3">
    <source>
        <dbReference type="Proteomes" id="UP000199482"/>
    </source>
</evidence>
<dbReference type="SUPFAM" id="SSF55961">
    <property type="entry name" value="Bet v1-like"/>
    <property type="match status" value="1"/>
</dbReference>
<dbReference type="Proteomes" id="UP000893823">
    <property type="component" value="Unassembled WGS sequence"/>
</dbReference>
<dbReference type="EMBL" id="LT629755">
    <property type="protein sequence ID" value="SDS85048.1"/>
    <property type="molecule type" value="Genomic_DNA"/>
</dbReference>
<dbReference type="OrthoDB" id="3255669at2"/>
<gene>
    <name evidence="1" type="ORF">BCL57_000094</name>
    <name evidence="2" type="ORF">SAMN04489721_2026</name>
</gene>
<dbReference type="Proteomes" id="UP000199482">
    <property type="component" value="Chromosome I"/>
</dbReference>
<dbReference type="AlphaFoldDB" id="A0A1H1VJJ5"/>
<dbReference type="EMBL" id="SODL02000001">
    <property type="protein sequence ID" value="MCP2365952.1"/>
    <property type="molecule type" value="Genomic_DNA"/>
</dbReference>
<organism evidence="2 3">
    <name type="scientific">Agromyces flavus</name>
    <dbReference type="NCBI Taxonomy" id="589382"/>
    <lineage>
        <taxon>Bacteria</taxon>
        <taxon>Bacillati</taxon>
        <taxon>Actinomycetota</taxon>
        <taxon>Actinomycetes</taxon>
        <taxon>Micrococcales</taxon>
        <taxon>Microbacteriaceae</taxon>
        <taxon>Agromyces</taxon>
    </lineage>
</organism>
<reference evidence="2" key="2">
    <citation type="submission" date="2016-10" db="EMBL/GenBank/DDBJ databases">
        <authorList>
            <person name="de Groot N.N."/>
        </authorList>
    </citation>
    <scope>NUCLEOTIDE SEQUENCE [LARGE SCALE GENOMIC DNA]</scope>
    <source>
        <strain evidence="2">CPCC 202695</strain>
    </source>
</reference>
<dbReference type="RefSeq" id="WP_092671746.1">
    <property type="nucleotide sequence ID" value="NZ_BMDN01000001.1"/>
</dbReference>
<dbReference type="STRING" id="589382.SAMN04489721_2026"/>
<name>A0A1H1VJJ5_9MICO</name>
<evidence type="ECO:0000313" key="2">
    <source>
        <dbReference type="EMBL" id="SDS85048.1"/>
    </source>
</evidence>
<reference evidence="3" key="1">
    <citation type="submission" date="2016-10" db="EMBL/GenBank/DDBJ databases">
        <authorList>
            <person name="Varghese N."/>
            <person name="Submissions S."/>
        </authorList>
    </citation>
    <scope>NUCLEOTIDE SEQUENCE [LARGE SCALE GENOMIC DNA]</scope>
    <source>
        <strain evidence="3">CPCC 202695</strain>
    </source>
</reference>
<evidence type="ECO:0000313" key="4">
    <source>
        <dbReference type="Proteomes" id="UP000893823"/>
    </source>
</evidence>